<organism evidence="2">
    <name type="scientific">Glycine soja</name>
    <name type="common">Wild soybean</name>
    <dbReference type="NCBI Taxonomy" id="3848"/>
    <lineage>
        <taxon>Eukaryota</taxon>
        <taxon>Viridiplantae</taxon>
        <taxon>Streptophyta</taxon>
        <taxon>Embryophyta</taxon>
        <taxon>Tracheophyta</taxon>
        <taxon>Spermatophyta</taxon>
        <taxon>Magnoliopsida</taxon>
        <taxon>eudicotyledons</taxon>
        <taxon>Gunneridae</taxon>
        <taxon>Pentapetalae</taxon>
        <taxon>rosids</taxon>
        <taxon>fabids</taxon>
        <taxon>Fabales</taxon>
        <taxon>Fabaceae</taxon>
        <taxon>Papilionoideae</taxon>
        <taxon>50 kb inversion clade</taxon>
        <taxon>NPAAA clade</taxon>
        <taxon>indigoferoid/millettioid clade</taxon>
        <taxon>Phaseoleae</taxon>
        <taxon>Glycine</taxon>
        <taxon>Glycine subgen. Soja</taxon>
    </lineage>
</organism>
<protein>
    <recommendedName>
        <fullName evidence="1">Replication protein A 70 kDa DNA-binding subunit B/D first OB fold domain-containing protein</fullName>
    </recommendedName>
</protein>
<evidence type="ECO:0000259" key="1">
    <source>
        <dbReference type="Pfam" id="PF02721"/>
    </source>
</evidence>
<dbReference type="AlphaFoldDB" id="A0A0B2R3N8"/>
<accession>A0A0B2R3N8</accession>
<proteinExistence type="predicted"/>
<dbReference type="InterPro" id="IPR003871">
    <property type="entry name" value="RFA1B/D_OB_1st"/>
</dbReference>
<dbReference type="EMBL" id="KN652917">
    <property type="protein sequence ID" value="KHN28260.1"/>
    <property type="molecule type" value="Genomic_DNA"/>
</dbReference>
<dbReference type="InterPro" id="IPR012340">
    <property type="entry name" value="NA-bd_OB-fold"/>
</dbReference>
<dbReference type="SUPFAM" id="SSF50249">
    <property type="entry name" value="Nucleic acid-binding proteins"/>
    <property type="match status" value="1"/>
</dbReference>
<dbReference type="Pfam" id="PF02721">
    <property type="entry name" value="DUF223"/>
    <property type="match status" value="1"/>
</dbReference>
<evidence type="ECO:0000313" key="2">
    <source>
        <dbReference type="EMBL" id="KHN28260.1"/>
    </source>
</evidence>
<gene>
    <name evidence="2" type="ORF">glysoja_048570</name>
</gene>
<feature type="domain" description="Replication protein A 70 kDa DNA-binding subunit B/D first OB fold" evidence="1">
    <location>
        <begin position="7"/>
        <end position="89"/>
    </location>
</feature>
<dbReference type="Proteomes" id="UP000053555">
    <property type="component" value="Unassembled WGS sequence"/>
</dbReference>
<name>A0A0B2R3N8_GLYSO</name>
<reference evidence="2" key="1">
    <citation type="submission" date="2014-07" db="EMBL/GenBank/DDBJ databases">
        <title>Identification of a novel salt tolerance gene in wild soybean by whole-genome sequencing.</title>
        <authorList>
            <person name="Lam H.-M."/>
            <person name="Qi X."/>
            <person name="Li M.-W."/>
            <person name="Liu X."/>
            <person name="Xie M."/>
            <person name="Ni M."/>
            <person name="Xu X."/>
        </authorList>
    </citation>
    <scope>NUCLEOTIDE SEQUENCE [LARGE SCALE GENOMIC DNA]</scope>
    <source>
        <tissue evidence="2">Root</tissue>
    </source>
</reference>
<dbReference type="Gene3D" id="2.40.50.140">
    <property type="entry name" value="Nucleic acid-binding proteins"/>
    <property type="match status" value="1"/>
</dbReference>
<sequence length="117" mass="13723">MSRKENLISKLHTKKGTWKIVVRIIDMWHVNKHNGRQTIEMVLMDQMGAKIGTTLWQELFPEFEPKLHCGCAYLIQNIKVVDNHSEYKSHPIFSKTALLITVMYIRLQSLHMMFIGI</sequence>